<dbReference type="PROSITE" id="PS00135">
    <property type="entry name" value="TRYPSIN_SER"/>
    <property type="match status" value="1"/>
</dbReference>
<dbReference type="InterPro" id="IPR043504">
    <property type="entry name" value="Peptidase_S1_PA_chymotrypsin"/>
</dbReference>
<evidence type="ECO:0000313" key="10">
    <source>
        <dbReference type="EMBL" id="KAK7115518.1"/>
    </source>
</evidence>
<feature type="compositionally biased region" description="Pro residues" evidence="6">
    <location>
        <begin position="728"/>
        <end position="741"/>
    </location>
</feature>
<feature type="signal peptide" evidence="7">
    <location>
        <begin position="1"/>
        <end position="25"/>
    </location>
</feature>
<feature type="region of interest" description="Disordered" evidence="6">
    <location>
        <begin position="206"/>
        <end position="385"/>
    </location>
</feature>
<gene>
    <name evidence="10" type="ORF">V1264_001369</name>
</gene>
<evidence type="ECO:0000256" key="1">
    <source>
        <dbReference type="ARBA" id="ARBA00022670"/>
    </source>
</evidence>
<dbReference type="FunFam" id="2.40.10.10:FF:000003">
    <property type="entry name" value="Transmembrane serine protease 3"/>
    <property type="match status" value="1"/>
</dbReference>
<name>A0AAN9GNX9_9CAEN</name>
<evidence type="ECO:0000259" key="9">
    <source>
        <dbReference type="PROSITE" id="PS50940"/>
    </source>
</evidence>
<dbReference type="EMBL" id="JBAMIC010000001">
    <property type="protein sequence ID" value="KAK7115518.1"/>
    <property type="molecule type" value="Genomic_DNA"/>
</dbReference>
<feature type="region of interest" description="Disordered" evidence="6">
    <location>
        <begin position="717"/>
        <end position="766"/>
    </location>
</feature>
<feature type="region of interest" description="Disordered" evidence="6">
    <location>
        <begin position="424"/>
        <end position="467"/>
    </location>
</feature>
<proteinExistence type="predicted"/>
<dbReference type="GO" id="GO:0005576">
    <property type="term" value="C:extracellular region"/>
    <property type="evidence" value="ECO:0007669"/>
    <property type="project" value="InterPro"/>
</dbReference>
<keyword evidence="11" id="KW-1185">Reference proteome</keyword>
<dbReference type="PROSITE" id="PS50940">
    <property type="entry name" value="CHIT_BIND_II"/>
    <property type="match status" value="1"/>
</dbReference>
<dbReference type="InterPro" id="IPR002557">
    <property type="entry name" value="Chitin-bd_dom"/>
</dbReference>
<feature type="compositionally biased region" description="Low complexity" evidence="6">
    <location>
        <begin position="456"/>
        <end position="467"/>
    </location>
</feature>
<dbReference type="InterPro" id="IPR018114">
    <property type="entry name" value="TRYPSIN_HIS"/>
</dbReference>
<feature type="compositionally biased region" description="Polar residues" evidence="6">
    <location>
        <begin position="279"/>
        <end position="306"/>
    </location>
</feature>
<evidence type="ECO:0000256" key="7">
    <source>
        <dbReference type="SAM" id="SignalP"/>
    </source>
</evidence>
<dbReference type="Gene3D" id="2.40.10.10">
    <property type="entry name" value="Trypsin-like serine proteases"/>
    <property type="match status" value="1"/>
</dbReference>
<feature type="region of interest" description="Disordered" evidence="6">
    <location>
        <begin position="538"/>
        <end position="558"/>
    </location>
</feature>
<dbReference type="InterPro" id="IPR001314">
    <property type="entry name" value="Peptidase_S1A"/>
</dbReference>
<feature type="compositionally biased region" description="Low complexity" evidence="6">
    <location>
        <begin position="165"/>
        <end position="176"/>
    </location>
</feature>
<dbReference type="InterPro" id="IPR001254">
    <property type="entry name" value="Trypsin_dom"/>
</dbReference>
<dbReference type="PROSITE" id="PS50240">
    <property type="entry name" value="TRYPSIN_DOM"/>
    <property type="match status" value="1"/>
</dbReference>
<feature type="compositionally biased region" description="Basic and acidic residues" evidence="6">
    <location>
        <begin position="223"/>
        <end position="266"/>
    </location>
</feature>
<dbReference type="InterPro" id="IPR036508">
    <property type="entry name" value="Chitin-bd_dom_sf"/>
</dbReference>
<dbReference type="CDD" id="cd00190">
    <property type="entry name" value="Tryp_SPc"/>
    <property type="match status" value="1"/>
</dbReference>
<dbReference type="PRINTS" id="PR00722">
    <property type="entry name" value="CHYMOTRYPSIN"/>
</dbReference>
<protein>
    <submittedName>
        <fullName evidence="10">Uncharacterized protein</fullName>
    </submittedName>
</protein>
<dbReference type="SUPFAM" id="SSF50494">
    <property type="entry name" value="Trypsin-like serine proteases"/>
    <property type="match status" value="1"/>
</dbReference>
<evidence type="ECO:0000256" key="4">
    <source>
        <dbReference type="ARBA" id="ARBA00023157"/>
    </source>
</evidence>
<keyword evidence="1 5" id="KW-0645">Protease</keyword>
<feature type="region of interest" description="Disordered" evidence="6">
    <location>
        <begin position="116"/>
        <end position="181"/>
    </location>
</feature>
<dbReference type="GO" id="GO:0008061">
    <property type="term" value="F:chitin binding"/>
    <property type="evidence" value="ECO:0007669"/>
    <property type="project" value="InterPro"/>
</dbReference>
<dbReference type="SUPFAM" id="SSF57625">
    <property type="entry name" value="Invertebrate chitin-binding proteins"/>
    <property type="match status" value="1"/>
</dbReference>
<organism evidence="10 11">
    <name type="scientific">Littorina saxatilis</name>
    <dbReference type="NCBI Taxonomy" id="31220"/>
    <lineage>
        <taxon>Eukaryota</taxon>
        <taxon>Metazoa</taxon>
        <taxon>Spiralia</taxon>
        <taxon>Lophotrochozoa</taxon>
        <taxon>Mollusca</taxon>
        <taxon>Gastropoda</taxon>
        <taxon>Caenogastropoda</taxon>
        <taxon>Littorinimorpha</taxon>
        <taxon>Littorinoidea</taxon>
        <taxon>Littorinidae</taxon>
        <taxon>Littorina</taxon>
    </lineage>
</organism>
<dbReference type="Proteomes" id="UP001374579">
    <property type="component" value="Unassembled WGS sequence"/>
</dbReference>
<dbReference type="PROSITE" id="PS00134">
    <property type="entry name" value="TRYPSIN_HIS"/>
    <property type="match status" value="1"/>
</dbReference>
<reference evidence="10 11" key="1">
    <citation type="submission" date="2024-02" db="EMBL/GenBank/DDBJ databases">
        <title>Chromosome-scale genome assembly of the rough periwinkle Littorina saxatilis.</title>
        <authorList>
            <person name="De Jode A."/>
            <person name="Faria R."/>
            <person name="Formenti G."/>
            <person name="Sims Y."/>
            <person name="Smith T.P."/>
            <person name="Tracey A."/>
            <person name="Wood J.M.D."/>
            <person name="Zagrodzka Z.B."/>
            <person name="Johannesson K."/>
            <person name="Butlin R.K."/>
            <person name="Leder E.H."/>
        </authorList>
    </citation>
    <scope>NUCLEOTIDE SEQUENCE [LARGE SCALE GENOMIC DNA]</scope>
    <source>
        <strain evidence="10">Snail1</strain>
        <tissue evidence="10">Muscle</tissue>
    </source>
</reference>
<dbReference type="PANTHER" id="PTHR24253:SF153">
    <property type="entry name" value="SERINE PROTEASE HEPSIN"/>
    <property type="match status" value="1"/>
</dbReference>
<dbReference type="PANTHER" id="PTHR24253">
    <property type="entry name" value="TRANSMEMBRANE PROTEASE SERINE"/>
    <property type="match status" value="1"/>
</dbReference>
<accession>A0AAN9GNX9</accession>
<evidence type="ECO:0000256" key="2">
    <source>
        <dbReference type="ARBA" id="ARBA00022801"/>
    </source>
</evidence>
<dbReference type="SMART" id="SM00020">
    <property type="entry name" value="Tryp_SPc"/>
    <property type="match status" value="1"/>
</dbReference>
<feature type="region of interest" description="Disordered" evidence="6">
    <location>
        <begin position="670"/>
        <end position="701"/>
    </location>
</feature>
<evidence type="ECO:0000256" key="6">
    <source>
        <dbReference type="SAM" id="MobiDB-lite"/>
    </source>
</evidence>
<dbReference type="GO" id="GO:0006508">
    <property type="term" value="P:proteolysis"/>
    <property type="evidence" value="ECO:0007669"/>
    <property type="project" value="UniProtKB-KW"/>
</dbReference>
<comment type="caution">
    <text evidence="10">The sequence shown here is derived from an EMBL/GenBank/DDBJ whole genome shotgun (WGS) entry which is preliminary data.</text>
</comment>
<evidence type="ECO:0000313" key="11">
    <source>
        <dbReference type="Proteomes" id="UP001374579"/>
    </source>
</evidence>
<sequence length="1105" mass="125886">MEMRHVAQFLQAVVLVLLSDSLTRAERSRRNSPQLPCTSQGVEWVRSPDSCSKYVVCGFGLPMATMLCPSSLLWSVQVKNCVPRGSRWDDCSGTIWDHEVDLADAEYYENNRQHVVTASTTQSDERPATTTVSSWNTDDTNWNRKAIGETNWNDKNDNNGKDQEASNWNSDNNNAENRAHSNWRRSDDRYVERTTLSTEWNRAEYDDRSKTDTPDWNDARSATQRDWKNDKSRADTDWNNDKGRTESHWNNDKNRTEKGWSTDRSRIQTGLNSDKRTTETNWNHGRSTTETGWNNDRSRTETSWNGDKSRTETGLKDDRRNLATEKNTERLKSAPSWNSDSSNIHKDWNQNGLVGTTTQSARMETNRKTARRKLAKRWNDDGKDKREKTRVWKSYDKQKLVGNWGNLNSGDQIKLASERSKTRIERQSESSDWNNEGGNSGVWRGRREKGSRWGYTGPPSTPQTTTTFTVNRVTSPLPPWRWQRYEYTRPPLEAYPDNFGDDDGNDYSTEAREYPAKNEEFPTYTKTYPMSTNKYPTPTEKYPTYKDRYPTNNKNYPFYDDKYPNDDYPFYDDYEDYDSTEQEYPEATARWLRTTPARVMPQSTTTFKSPFARFKTTRRRSVMVNDGLKDGLQVSSRPWPRYKTVAVSNENDSGDEKSSEDWVKKSPWWKPWSSSTTSPSAAPTPLPSDDDGDTPRPWWAPDVLPWLTPSSVWVPETQAIPTSTPPISTTPPPTTPPPKTFPPSTTTTTTTTTTTPPSTTTTTTTTRLPTTTEWYTEASTTVNVSPTIISWSPPANDYYDEKDMGSWTDKPTTTRRKPTTAVIQSTTPSPIIEDMDWQNSNATPAYHPECGIAVTNMIVGGLPASKGRWPWVVSLRLTWARRHVCGGTLVHPQWIVTAAHCVFGSQFEEATDWRAVFGNVQPTLTSDVKDQLKIDLIVRHPEFVNGGNYPNDIAMMRLEKPVDVAGFGVRHACLPSRDKPFLSNSECWIMGWGETKGFEEQSVLQELEVKIRRNQACAARWGWKRILNSHVCVGNGDGGACNGDSGGPLVCLRDGYYYLAGVTSWGVSGCQTTGYPSVFSRVSFYQNWIEGVIQTYSTIDFPLRK</sequence>
<evidence type="ECO:0000259" key="8">
    <source>
        <dbReference type="PROSITE" id="PS50240"/>
    </source>
</evidence>
<feature type="compositionally biased region" description="Basic and acidic residues" evidence="6">
    <location>
        <begin position="307"/>
        <end position="332"/>
    </location>
</feature>
<feature type="domain" description="Peptidase S1" evidence="8">
    <location>
        <begin position="858"/>
        <end position="1094"/>
    </location>
</feature>
<feature type="domain" description="Chitin-binding type-2" evidence="9">
    <location>
        <begin position="34"/>
        <end position="93"/>
    </location>
</feature>
<feature type="compositionally biased region" description="Basic and acidic residues" evidence="6">
    <location>
        <begin position="152"/>
        <end position="164"/>
    </location>
</feature>
<feature type="chain" id="PRO_5042888301" evidence="7">
    <location>
        <begin position="26"/>
        <end position="1105"/>
    </location>
</feature>
<dbReference type="AlphaFoldDB" id="A0AAN9GNX9"/>
<dbReference type="Pfam" id="PF01607">
    <property type="entry name" value="CBM_14"/>
    <property type="match status" value="1"/>
</dbReference>
<keyword evidence="4" id="KW-1015">Disulfide bond</keyword>
<dbReference type="GO" id="GO:0004252">
    <property type="term" value="F:serine-type endopeptidase activity"/>
    <property type="evidence" value="ECO:0007669"/>
    <property type="project" value="InterPro"/>
</dbReference>
<evidence type="ECO:0000256" key="3">
    <source>
        <dbReference type="ARBA" id="ARBA00022825"/>
    </source>
</evidence>
<feature type="compositionally biased region" description="Polar residues" evidence="6">
    <location>
        <begin position="116"/>
        <end position="140"/>
    </location>
</feature>
<feature type="compositionally biased region" description="Low complexity" evidence="6">
    <location>
        <begin position="670"/>
        <end position="683"/>
    </location>
</feature>
<keyword evidence="3 5" id="KW-0720">Serine protease</keyword>
<keyword evidence="7" id="KW-0732">Signal</keyword>
<keyword evidence="2 5" id="KW-0378">Hydrolase</keyword>
<feature type="compositionally biased region" description="Low complexity" evidence="6">
    <location>
        <begin position="742"/>
        <end position="766"/>
    </location>
</feature>
<dbReference type="InterPro" id="IPR033116">
    <property type="entry name" value="TRYPSIN_SER"/>
</dbReference>
<feature type="compositionally biased region" description="Polar residues" evidence="6">
    <location>
        <begin position="349"/>
        <end position="363"/>
    </location>
</feature>
<dbReference type="InterPro" id="IPR009003">
    <property type="entry name" value="Peptidase_S1_PA"/>
</dbReference>
<dbReference type="Gene3D" id="2.170.140.10">
    <property type="entry name" value="Chitin binding domain"/>
    <property type="match status" value="1"/>
</dbReference>
<dbReference type="Pfam" id="PF00089">
    <property type="entry name" value="Trypsin"/>
    <property type="match status" value="1"/>
</dbReference>
<evidence type="ECO:0000256" key="5">
    <source>
        <dbReference type="RuleBase" id="RU363034"/>
    </source>
</evidence>